<dbReference type="InterPro" id="IPR000172">
    <property type="entry name" value="GMC_OxRdtase_N"/>
</dbReference>
<dbReference type="Gene3D" id="3.30.560.10">
    <property type="entry name" value="Glucose Oxidase, domain 3"/>
    <property type="match status" value="1"/>
</dbReference>
<keyword evidence="4 5" id="KW-0274">FAD</keyword>
<dbReference type="InterPro" id="IPR012132">
    <property type="entry name" value="GMC_OxRdtase"/>
</dbReference>
<dbReference type="PANTHER" id="PTHR11552:SF147">
    <property type="entry name" value="CHOLINE DEHYDROGENASE, MITOCHONDRIAL"/>
    <property type="match status" value="1"/>
</dbReference>
<dbReference type="GO" id="GO:0050660">
    <property type="term" value="F:flavin adenine dinucleotide binding"/>
    <property type="evidence" value="ECO:0007669"/>
    <property type="project" value="InterPro"/>
</dbReference>
<comment type="similarity">
    <text evidence="2">Belongs to the GMC oxidoreductase family.</text>
</comment>
<evidence type="ECO:0000313" key="7">
    <source>
        <dbReference type="Proteomes" id="UP000301870"/>
    </source>
</evidence>
<evidence type="ECO:0000256" key="1">
    <source>
        <dbReference type="ARBA" id="ARBA00001974"/>
    </source>
</evidence>
<dbReference type="PANTHER" id="PTHR11552">
    <property type="entry name" value="GLUCOSE-METHANOL-CHOLINE GMC OXIDOREDUCTASE"/>
    <property type="match status" value="1"/>
</dbReference>
<dbReference type="Pfam" id="PF00732">
    <property type="entry name" value="GMC_oxred_N"/>
    <property type="match status" value="1"/>
</dbReference>
<evidence type="ECO:0000256" key="2">
    <source>
        <dbReference type="ARBA" id="ARBA00010790"/>
    </source>
</evidence>
<dbReference type="AlphaFoldDB" id="A0A9J7EH93"/>
<dbReference type="InterPro" id="IPR036188">
    <property type="entry name" value="FAD/NAD-bd_sf"/>
</dbReference>
<feature type="domain" description="Glucose-methanol-choline oxidoreductase N-terminal" evidence="6">
    <location>
        <begin position="317"/>
        <end position="331"/>
    </location>
</feature>
<accession>A0A9J7EH93</accession>
<comment type="cofactor">
    <cofactor evidence="1 5">
        <name>FAD</name>
        <dbReference type="ChEBI" id="CHEBI:57692"/>
    </cofactor>
</comment>
<proteinExistence type="inferred from homology"/>
<evidence type="ECO:0000259" key="6">
    <source>
        <dbReference type="PROSITE" id="PS00624"/>
    </source>
</evidence>
<dbReference type="PROSITE" id="PS00624">
    <property type="entry name" value="GMC_OXRED_2"/>
    <property type="match status" value="1"/>
</dbReference>
<reference evidence="8" key="1">
    <citation type="submission" date="2025-08" db="UniProtKB">
        <authorList>
            <consortium name="RefSeq"/>
        </authorList>
    </citation>
    <scope>IDENTIFICATION</scope>
    <source>
        <strain evidence="8">Ishihara</strain>
        <tissue evidence="8">Whole body</tissue>
    </source>
</reference>
<dbReference type="Pfam" id="PF05199">
    <property type="entry name" value="GMC_oxred_C"/>
    <property type="match status" value="1"/>
</dbReference>
<dbReference type="Gene3D" id="3.50.50.60">
    <property type="entry name" value="FAD/NAD(P)-binding domain"/>
    <property type="match status" value="1"/>
</dbReference>
<dbReference type="RefSeq" id="XP_022830845.1">
    <property type="nucleotide sequence ID" value="XM_022975077.1"/>
</dbReference>
<protein>
    <submittedName>
        <fullName evidence="8">Glucose dehydrogenase [FAD, quinone]-like isoform X1</fullName>
    </submittedName>
</protein>
<dbReference type="InterPro" id="IPR007867">
    <property type="entry name" value="GMC_OxRtase_C"/>
</dbReference>
<keyword evidence="7" id="KW-1185">Reference proteome</keyword>
<dbReference type="Proteomes" id="UP000301870">
    <property type="component" value="Chromosome 29"/>
</dbReference>
<dbReference type="SUPFAM" id="SSF51905">
    <property type="entry name" value="FAD/NAD(P)-binding domain"/>
    <property type="match status" value="1"/>
</dbReference>
<dbReference type="GO" id="GO:0016614">
    <property type="term" value="F:oxidoreductase activity, acting on CH-OH group of donors"/>
    <property type="evidence" value="ECO:0007669"/>
    <property type="project" value="InterPro"/>
</dbReference>
<dbReference type="KEGG" id="sliu:111359500"/>
<feature type="binding site" evidence="5">
    <location>
        <position position="279"/>
    </location>
    <ligand>
        <name>FAD</name>
        <dbReference type="ChEBI" id="CHEBI:57692"/>
    </ligand>
</feature>
<evidence type="ECO:0000313" key="8">
    <source>
        <dbReference type="RefSeq" id="XP_022830845.1"/>
    </source>
</evidence>
<dbReference type="OrthoDB" id="269227at2759"/>
<keyword evidence="3" id="KW-0285">Flavoprotein</keyword>
<dbReference type="SUPFAM" id="SSF54373">
    <property type="entry name" value="FAD-linked reductases, C-terminal domain"/>
    <property type="match status" value="1"/>
</dbReference>
<dbReference type="GeneID" id="111359500"/>
<evidence type="ECO:0000256" key="3">
    <source>
        <dbReference type="ARBA" id="ARBA00022630"/>
    </source>
</evidence>
<gene>
    <name evidence="8" type="primary">LOC111359500</name>
</gene>
<feature type="binding site" evidence="5">
    <location>
        <position position="140"/>
    </location>
    <ligand>
        <name>FAD</name>
        <dbReference type="ChEBI" id="CHEBI:57692"/>
    </ligand>
</feature>
<sequence>MESMKCLPVGCHAYSQGAAGTAFTQLVTHFLASQCLITEQWPTDYSYGLSSGDTFDFIIVGAGTAGSLLANRLSEVEEWKILLIEAGGDPPMESIIPNYATATHRTRNAYQYYTEQEDNIVRGGLDKRAYWPRGKGLGGTSSINGHLHMRGSAGDYAPWHMSEDDGWDWPTLREYFKKSEKMVDPFILNNPELRKEHGTEGEFVVDQLNFTHGGIAERLTDAYKELGLTYLDDLNGPTQLGVGKIRGAIHKGRRVSSATAFLNTARERKNLKVMKYSYVKKLEIDAKNKTVKGVTLSLLYGDVETYFASKEVIVSAGAINTPKLLMLSGIGPKGHLKEMDVKLVTDVPVGKNLQDHVRIPIPVTVDTGAERRGEEFWQKAAAQYLVDQTGPLATNYDQPNINAFLSVSGDKSLPDVQIDHNYFLPNTSYIHSMCRDTFSFNDSICKQFVEFNKEKEMFIFFVALCRPHSRGEILLRGKNAMEHPKIFTRYFNDSRDMETFVKGIKKVMEIVKTPTFKNMKAEIQRIYFDGCDDFEFESDDYWECMARTVTYHVYHPVGTAMMGKSKESGAVVDSRLKVFGLKNLRVVDASVMPTIPSVNTNAPTMMIAERAADFIKEDYQRGTIKNQKDEL</sequence>
<evidence type="ECO:0000256" key="5">
    <source>
        <dbReference type="PIRSR" id="PIRSR000137-2"/>
    </source>
</evidence>
<organism evidence="7 8">
    <name type="scientific">Spodoptera litura</name>
    <name type="common">Asian cotton leafworm</name>
    <dbReference type="NCBI Taxonomy" id="69820"/>
    <lineage>
        <taxon>Eukaryota</taxon>
        <taxon>Metazoa</taxon>
        <taxon>Ecdysozoa</taxon>
        <taxon>Arthropoda</taxon>
        <taxon>Hexapoda</taxon>
        <taxon>Insecta</taxon>
        <taxon>Pterygota</taxon>
        <taxon>Neoptera</taxon>
        <taxon>Endopterygota</taxon>
        <taxon>Lepidoptera</taxon>
        <taxon>Glossata</taxon>
        <taxon>Ditrysia</taxon>
        <taxon>Noctuoidea</taxon>
        <taxon>Noctuidae</taxon>
        <taxon>Amphipyrinae</taxon>
        <taxon>Spodoptera</taxon>
    </lineage>
</organism>
<evidence type="ECO:0000256" key="4">
    <source>
        <dbReference type="ARBA" id="ARBA00022827"/>
    </source>
</evidence>
<dbReference type="PIRSF" id="PIRSF000137">
    <property type="entry name" value="Alcohol_oxidase"/>
    <property type="match status" value="1"/>
</dbReference>
<name>A0A9J7EH93_SPOLT</name>